<organismHost>
    <name type="scientific">Paramecium bursaria</name>
    <dbReference type="NCBI Taxonomy" id="74790"/>
</organismHost>
<gene>
    <name evidence="1" type="primary">N531L</name>
    <name evidence="1" type="ORF">FR483_N531L</name>
</gene>
<sequence length="664" mass="73133">MRSLTFSAAEFQVPSWGNKYKDYEYTFDEITTSPENMMDPVPSYHMDMEDAPVDPEPVDPSTLVEDPEKLFQEKCSTQTLAVQNMEKCLLEYPWKYPETQFHARTCRGAIDDLQMTIEGDVCGFYDGIKTTEGTPFPEYEKCFKSDGSVNLMDRDCAESCFLFPAQPACQKGFTPEPDMTPMDQYQGLCGTNEMFNINRKWCEKLVKENPELPVRKEMCTRQNMQPPVWTQRKPEIADTKTWCSMYKDFKDSGELLPEYKNCFKADGTFDPTDPECTQACKSRKTQPVCKAYLDSISPPPYVCLNPIGVPMPFYTSYIPGVQYEDCRANDPLRNIYTDRFDATVTAVQQNTVETFTTSTSAAPSAITLTVNVPTLNSVKKIVIQNPDRVFKVGDKVKTYGKGTTVAGVYIPGGVPPPVVFKGIVFRVINADSVKVEYKESTGPVKVVTFNKKAHGLKALQPLNVSVLNGKIVSIVASGPVPKPVTVQGVVTGHTSATTVIVKYTLNGKAVTTTGPGTPSMLRQPVIITLVGDKVVNVVLVPKPVVVSGVVISRVLPKTITVQYTLARKVTRSVFTTVAVKFKVSQPVTITLLNGKVTNVVAAVPKPVIVSGKVIRVVNVNSILVRYTDTKNAAVNATVAKTNHRMKVGQVVKVTLLNGKITSVV</sequence>
<accession>A7J7N5</accession>
<dbReference type="GeneID" id="5364321"/>
<protein>
    <submittedName>
        <fullName evidence="1">Uncharacterized protein N531L</fullName>
    </submittedName>
</protein>
<evidence type="ECO:0000313" key="2">
    <source>
        <dbReference type="Proteomes" id="UP000204095"/>
    </source>
</evidence>
<dbReference type="Proteomes" id="UP000204095">
    <property type="component" value="Segment"/>
</dbReference>
<organism evidence="1 2">
    <name type="scientific">Paramecium bursaria Chlorella virus FR483</name>
    <name type="common">PBCV-FR483</name>
    <dbReference type="NCBI Taxonomy" id="399781"/>
    <lineage>
        <taxon>Viruses</taxon>
        <taxon>Varidnaviria</taxon>
        <taxon>Bamfordvirae</taxon>
        <taxon>Nucleocytoviricota</taxon>
        <taxon>Megaviricetes</taxon>
        <taxon>Algavirales</taxon>
        <taxon>Phycodnaviridae</taxon>
        <taxon>Chlorovirus</taxon>
        <taxon>Chlorovirus conductrix</taxon>
        <taxon>Paramecium bursaria Chlorella virus A1</taxon>
    </lineage>
</organism>
<dbReference type="RefSeq" id="YP_001426163.1">
    <property type="nucleotide sequence ID" value="NC_008603.1"/>
</dbReference>
<reference evidence="1 2" key="1">
    <citation type="journal article" date="2007" name="Virology">
        <title>Sequence and annotation of the 314-kb MT325 and the 321-kb FR483 viruses that infect Chlorella Pbi.</title>
        <authorList>
            <person name="Fitzgerald L.A."/>
            <person name="Graves M.V."/>
            <person name="Li X."/>
            <person name="Feldblyum T."/>
            <person name="Hartigan J."/>
            <person name="Van Etten J.L."/>
        </authorList>
    </citation>
    <scope>NUCLEOTIDE SEQUENCE [LARGE SCALE GENOMIC DNA]</scope>
    <source>
        <strain evidence="1 2">FR483</strain>
    </source>
</reference>
<dbReference type="EMBL" id="DQ890022">
    <property type="protein sequence ID" value="ABT15816.1"/>
    <property type="molecule type" value="Genomic_DNA"/>
</dbReference>
<proteinExistence type="predicted"/>
<evidence type="ECO:0000313" key="1">
    <source>
        <dbReference type="EMBL" id="ABT15816.1"/>
    </source>
</evidence>
<dbReference type="KEGG" id="vg:5364321"/>
<name>A7J7N5_PBCVF</name>